<evidence type="ECO:0000256" key="8">
    <source>
        <dbReference type="ARBA" id="ARBA00022624"/>
    </source>
</evidence>
<evidence type="ECO:0000256" key="14">
    <source>
        <dbReference type="ARBA" id="ARBA00023304"/>
    </source>
</evidence>
<keyword evidence="10" id="KW-0677">Repeat</keyword>
<dbReference type="InterPro" id="IPR050147">
    <property type="entry name" value="Ser/Thr_Dehydratase"/>
</dbReference>
<comment type="pathway">
    <text evidence="4 15">Amino-acid biosynthesis; L-isoleucine biosynthesis; 2-oxobutanoate from L-threonine: step 1/1.</text>
</comment>
<keyword evidence="11 15" id="KW-0663">Pyridoxal phosphate</keyword>
<comment type="catalytic activity">
    <reaction evidence="1 15">
        <text>L-threonine = 2-oxobutanoate + NH4(+)</text>
        <dbReference type="Rhea" id="RHEA:22108"/>
        <dbReference type="ChEBI" id="CHEBI:16763"/>
        <dbReference type="ChEBI" id="CHEBI:28938"/>
        <dbReference type="ChEBI" id="CHEBI:57926"/>
        <dbReference type="EC" id="4.3.1.19"/>
    </reaction>
</comment>
<dbReference type="Pfam" id="PF00291">
    <property type="entry name" value="PALP"/>
    <property type="match status" value="1"/>
</dbReference>
<dbReference type="InterPro" id="IPR036052">
    <property type="entry name" value="TrpB-like_PALP_sf"/>
</dbReference>
<dbReference type="PROSITE" id="PS51672">
    <property type="entry name" value="ACT_LIKE"/>
    <property type="match status" value="2"/>
</dbReference>
<dbReference type="UniPathway" id="UPA00047">
    <property type="reaction ID" value="UER00054"/>
</dbReference>
<evidence type="ECO:0000256" key="15">
    <source>
        <dbReference type="RuleBase" id="RU362012"/>
    </source>
</evidence>
<dbReference type="InterPro" id="IPR001721">
    <property type="entry name" value="TD_ACT-like"/>
</dbReference>
<dbReference type="Gene3D" id="3.40.1020.10">
    <property type="entry name" value="Biosynthetic Threonine Deaminase, Domain 3"/>
    <property type="match status" value="1"/>
</dbReference>
<evidence type="ECO:0000256" key="4">
    <source>
        <dbReference type="ARBA" id="ARBA00004810"/>
    </source>
</evidence>
<dbReference type="PANTHER" id="PTHR48078">
    <property type="entry name" value="THREONINE DEHYDRATASE, MITOCHONDRIAL-RELATED"/>
    <property type="match status" value="1"/>
</dbReference>
<comment type="subcellular location">
    <subcellularLocation>
        <location evidence="3">Plastid</location>
        <location evidence="3">Chloroplast</location>
    </subcellularLocation>
</comment>
<dbReference type="EMBL" id="GEVK01016447">
    <property type="protein sequence ID" value="JAU36385.1"/>
    <property type="molecule type" value="Transcribed_RNA"/>
</dbReference>
<dbReference type="GO" id="GO:0003941">
    <property type="term" value="F:L-serine ammonia-lyase activity"/>
    <property type="evidence" value="ECO:0007669"/>
    <property type="project" value="TreeGrafter"/>
</dbReference>
<dbReference type="InterPro" id="IPR000634">
    <property type="entry name" value="Ser/Thr_deHydtase_PyrdxlP-BS"/>
</dbReference>
<keyword evidence="14 15" id="KW-0100">Branched-chain amino acid biosynthesis</keyword>
<dbReference type="FunFam" id="3.40.50.1100:FF:000008">
    <property type="entry name" value="L-threonine dehydratase"/>
    <property type="match status" value="1"/>
</dbReference>
<evidence type="ECO:0000256" key="7">
    <source>
        <dbReference type="ARBA" id="ARBA00022605"/>
    </source>
</evidence>
<evidence type="ECO:0000256" key="2">
    <source>
        <dbReference type="ARBA" id="ARBA00001933"/>
    </source>
</evidence>
<proteinExistence type="inferred from homology"/>
<dbReference type="SUPFAM" id="SSF53686">
    <property type="entry name" value="Tryptophan synthase beta subunit-like PLP-dependent enzymes"/>
    <property type="match status" value="1"/>
</dbReference>
<keyword evidence="6" id="KW-0150">Chloroplast</keyword>
<dbReference type="GO" id="GO:0006567">
    <property type="term" value="P:L-threonine catabolic process"/>
    <property type="evidence" value="ECO:0007669"/>
    <property type="project" value="TreeGrafter"/>
</dbReference>
<evidence type="ECO:0000256" key="6">
    <source>
        <dbReference type="ARBA" id="ARBA00022528"/>
    </source>
</evidence>
<evidence type="ECO:0000313" key="17">
    <source>
        <dbReference type="EMBL" id="JAU36385.1"/>
    </source>
</evidence>
<keyword evidence="13 15" id="KW-0456">Lyase</keyword>
<accession>A0A1J3EWI3</accession>
<dbReference type="EC" id="4.3.1.19" evidence="15"/>
<evidence type="ECO:0000256" key="1">
    <source>
        <dbReference type="ARBA" id="ARBA00001274"/>
    </source>
</evidence>
<evidence type="ECO:0000256" key="12">
    <source>
        <dbReference type="ARBA" id="ARBA00022946"/>
    </source>
</evidence>
<name>A0A1J3EWI3_NOCCA</name>
<evidence type="ECO:0000256" key="13">
    <source>
        <dbReference type="ARBA" id="ARBA00023239"/>
    </source>
</evidence>
<dbReference type="GO" id="GO:0030170">
    <property type="term" value="F:pyridoxal phosphate binding"/>
    <property type="evidence" value="ECO:0007669"/>
    <property type="project" value="InterPro"/>
</dbReference>
<dbReference type="NCBIfam" id="TIGR01124">
    <property type="entry name" value="ilvA_2Cterm"/>
    <property type="match status" value="1"/>
</dbReference>
<feature type="domain" description="ACT-like" evidence="16">
    <location>
        <begin position="539"/>
        <end position="610"/>
    </location>
</feature>
<keyword evidence="8 15" id="KW-0412">Isoleucine biosynthesis</keyword>
<dbReference type="CDD" id="cd04906">
    <property type="entry name" value="ACT_ThrD-I_1"/>
    <property type="match status" value="1"/>
</dbReference>
<dbReference type="InterPro" id="IPR045865">
    <property type="entry name" value="ACT-like_dom_sf"/>
</dbReference>
<dbReference type="NCBIfam" id="NF006674">
    <property type="entry name" value="PRK09224.1"/>
    <property type="match status" value="1"/>
</dbReference>
<keyword evidence="9" id="KW-0934">Plastid</keyword>
<dbReference type="GO" id="GO:0004794">
    <property type="term" value="F:threonine deaminase activity"/>
    <property type="evidence" value="ECO:0007669"/>
    <property type="project" value="UniProtKB-UniRule"/>
</dbReference>
<evidence type="ECO:0000256" key="11">
    <source>
        <dbReference type="ARBA" id="ARBA00022898"/>
    </source>
</evidence>
<dbReference type="InterPro" id="IPR001926">
    <property type="entry name" value="TrpB-like_PALP"/>
</dbReference>
<dbReference type="GO" id="GO:0009507">
    <property type="term" value="C:chloroplast"/>
    <property type="evidence" value="ECO:0007669"/>
    <property type="project" value="UniProtKB-SubCell"/>
</dbReference>
<keyword evidence="12" id="KW-0809">Transit peptide</keyword>
<dbReference type="CDD" id="cd04907">
    <property type="entry name" value="ACT_ThrD-I_2"/>
    <property type="match status" value="1"/>
</dbReference>
<dbReference type="CDD" id="cd01562">
    <property type="entry name" value="Thr-dehyd"/>
    <property type="match status" value="1"/>
</dbReference>
<evidence type="ECO:0000256" key="3">
    <source>
        <dbReference type="ARBA" id="ARBA00004229"/>
    </source>
</evidence>
<reference evidence="17" key="1">
    <citation type="submission" date="2016-07" db="EMBL/GenBank/DDBJ databases">
        <title>De novo transcriptome assembly of four accessions of the metal hyperaccumulator plant Noccaea caerulescens.</title>
        <authorList>
            <person name="Blande D."/>
            <person name="Halimaa P."/>
            <person name="Tervahauta A.I."/>
            <person name="Aarts M.G."/>
            <person name="Karenlampi S.O."/>
        </authorList>
    </citation>
    <scope>NUCLEOTIDE SEQUENCE</scope>
</reference>
<dbReference type="PANTHER" id="PTHR48078:SF11">
    <property type="entry name" value="THREONINE DEHYDRATASE, MITOCHONDRIAL"/>
    <property type="match status" value="1"/>
</dbReference>
<sequence length="619" mass="67974">MDSVRLPTAPSSLRTQMIGQPVHHQLHHIPLLPRNRHYDDRSLRSKPVIGITRSSRSRNHVSPVAVISRDETSMAPPLPTDSPLPRLNVSPNSLQYPAGYLGAVPERTSDPENGSIAEAMEYLTNILSTKVYDIAIESPLQLAVKLSERLGVRMFLKREDLQPVFSFKLRGAYNMMVKLPAEQLAKGVICSSAGNHAQGVALSARKLGCTAVIAMPKTTPEIKWQSVKKLGGTVVLVGDSYDEAQAYAKKRAEEEGLTFIPPFDHPDIIAGQGTVGMEITRQAKGPIHAIFVPVGGGGLIAGIAAYVKRVSPEVKIIGVEPADANAMALSLHHGERVILDRVGGFADGVAVKEVGEETFRICRKLMDGVVLVTRDAICGSMKDMHEEKRSILEPAGALAIAGAEAYCKYYGLKDVNVVAIASGANMDFDKLRIVTELANVGRQQEAIFATCLLEKAGSFKQFCELVGPMNITEFKYRCGSEKEAVVLYSVGMHTGGELKELQKRMESSQLKTLNLTTSDLVKDHLRYLMGGRTSVEDEILCRFTFPERPGALMNFLDSFSPRWNISLFHYRAQGETGANVLVGIQVPELEMEEFRNRAQVLGYEYFMESEDIVFKLLMG</sequence>
<dbReference type="FunFam" id="3.40.1020.10:FF:000003">
    <property type="entry name" value="Threonine dehydratase"/>
    <property type="match status" value="1"/>
</dbReference>
<dbReference type="AlphaFoldDB" id="A0A1J3EWI3"/>
<evidence type="ECO:0000259" key="16">
    <source>
        <dbReference type="PROSITE" id="PS51672"/>
    </source>
</evidence>
<dbReference type="GO" id="GO:0009097">
    <property type="term" value="P:isoleucine biosynthetic process"/>
    <property type="evidence" value="ECO:0007669"/>
    <property type="project" value="UniProtKB-UniRule"/>
</dbReference>
<dbReference type="PROSITE" id="PS00165">
    <property type="entry name" value="DEHYDRATASE_SER_THR"/>
    <property type="match status" value="1"/>
</dbReference>
<dbReference type="Pfam" id="PF00585">
    <property type="entry name" value="Thr_dehydrat_C"/>
    <property type="match status" value="2"/>
</dbReference>
<dbReference type="InterPro" id="IPR005787">
    <property type="entry name" value="Thr_deHydtase_biosynth"/>
</dbReference>
<dbReference type="GO" id="GO:0006565">
    <property type="term" value="P:L-serine catabolic process"/>
    <property type="evidence" value="ECO:0007669"/>
    <property type="project" value="TreeGrafter"/>
</dbReference>
<evidence type="ECO:0000256" key="5">
    <source>
        <dbReference type="ARBA" id="ARBA00010869"/>
    </source>
</evidence>
<comment type="similarity">
    <text evidence="5 15">Belongs to the serine/threonine dehydratase family.</text>
</comment>
<feature type="domain" description="ACT-like" evidence="16">
    <location>
        <begin position="446"/>
        <end position="517"/>
    </location>
</feature>
<comment type="cofactor">
    <cofactor evidence="2 15">
        <name>pyridoxal 5'-phosphate</name>
        <dbReference type="ChEBI" id="CHEBI:597326"/>
    </cofactor>
</comment>
<protein>
    <recommendedName>
        <fullName evidence="15">Threonine dehydratase</fullName>
        <ecNumber evidence="15">4.3.1.19</ecNumber>
    </recommendedName>
    <alternativeName>
        <fullName evidence="15">Threonine deaminase</fullName>
    </alternativeName>
</protein>
<gene>
    <name evidence="17" type="ORF">LC_TR2428_c0_g1_i1_g.7719</name>
</gene>
<evidence type="ECO:0000256" key="9">
    <source>
        <dbReference type="ARBA" id="ARBA00022640"/>
    </source>
</evidence>
<dbReference type="InterPro" id="IPR038110">
    <property type="entry name" value="TD_ACT-like_sf"/>
</dbReference>
<evidence type="ECO:0000256" key="10">
    <source>
        <dbReference type="ARBA" id="ARBA00022737"/>
    </source>
</evidence>
<dbReference type="SUPFAM" id="SSF55021">
    <property type="entry name" value="ACT-like"/>
    <property type="match status" value="1"/>
</dbReference>
<organism evidence="17">
    <name type="scientific">Noccaea caerulescens</name>
    <name type="common">Alpine penny-cress</name>
    <name type="synonym">Thlaspi caerulescens</name>
    <dbReference type="NCBI Taxonomy" id="107243"/>
    <lineage>
        <taxon>Eukaryota</taxon>
        <taxon>Viridiplantae</taxon>
        <taxon>Streptophyta</taxon>
        <taxon>Embryophyta</taxon>
        <taxon>Tracheophyta</taxon>
        <taxon>Spermatophyta</taxon>
        <taxon>Magnoliopsida</taxon>
        <taxon>eudicotyledons</taxon>
        <taxon>Gunneridae</taxon>
        <taxon>Pentapetalae</taxon>
        <taxon>rosids</taxon>
        <taxon>malvids</taxon>
        <taxon>Brassicales</taxon>
        <taxon>Brassicaceae</taxon>
        <taxon>Coluteocarpeae</taxon>
        <taxon>Noccaea</taxon>
    </lineage>
</organism>
<keyword evidence="7 15" id="KW-0028">Amino-acid biosynthesis</keyword>
<dbReference type="Gene3D" id="3.40.50.1100">
    <property type="match status" value="2"/>
</dbReference>